<evidence type="ECO:0000256" key="1">
    <source>
        <dbReference type="SAM" id="MobiDB-lite"/>
    </source>
</evidence>
<reference evidence="2 3" key="1">
    <citation type="submission" date="2023-02" db="EMBL/GenBank/DDBJ databases">
        <title>Complete genome sequence of Priestia aryabhattai G5MAi6, a methanol-tolerant strain isolated from tap water in Hong Kong.</title>
        <authorList>
            <person name="Leung K.M."/>
            <person name="Lai G.K.K."/>
            <person name="Griffin S.D.J."/>
        </authorList>
    </citation>
    <scope>NUCLEOTIDE SEQUENCE [LARGE SCALE GENOMIC DNA]</scope>
    <source>
        <strain evidence="2 3">G5MAi6</strain>
    </source>
</reference>
<dbReference type="RefSeq" id="WP_275037532.1">
    <property type="nucleotide sequence ID" value="NZ_CP118718.1"/>
</dbReference>
<dbReference type="Proteomes" id="UP001220217">
    <property type="component" value="Chromosome"/>
</dbReference>
<feature type="region of interest" description="Disordered" evidence="1">
    <location>
        <begin position="182"/>
        <end position="232"/>
    </location>
</feature>
<dbReference type="AlphaFoldDB" id="A0ABD7X2A6"/>
<feature type="compositionally biased region" description="Basic and acidic residues" evidence="1">
    <location>
        <begin position="196"/>
        <end position="206"/>
    </location>
</feature>
<proteinExistence type="predicted"/>
<protein>
    <submittedName>
        <fullName evidence="2">2-methylcitrate dehydratase</fullName>
    </submittedName>
</protein>
<accession>A0ABD7X2A6</accession>
<evidence type="ECO:0000313" key="3">
    <source>
        <dbReference type="Proteomes" id="UP001220217"/>
    </source>
</evidence>
<name>A0ABD7X2A6_PRIAR</name>
<gene>
    <name evidence="2" type="ORF">PWO00_13005</name>
</gene>
<dbReference type="EMBL" id="CP118718">
    <property type="protein sequence ID" value="WEA46839.1"/>
    <property type="molecule type" value="Genomic_DNA"/>
</dbReference>
<evidence type="ECO:0000313" key="2">
    <source>
        <dbReference type="EMBL" id="WEA46839.1"/>
    </source>
</evidence>
<sequence length="232" mass="25590">MSYAEFNPVVKKVNLKADGKKEIVLEIGDSGLDGKLDTLAKMIGCTVQCAIESQVVSFNITLNAQTNEPVTTYKVDNKGIVSEVELEAEQLEANLGLPKEKVKTVEEKQEIELSVVDEFISSGLAPQFETEFAYDIPQVIKRKNDGETYMKIANELNISSGTIVELVDQYRAKAAPLAEKWKEWKDSQEEQIETPAEAKKEAKEGGLKPSASEEVSEEKIEESDDNTENGAA</sequence>
<organism evidence="2 3">
    <name type="scientific">Priestia aryabhattai</name>
    <name type="common">Bacillus aryabhattai</name>
    <dbReference type="NCBI Taxonomy" id="412384"/>
    <lineage>
        <taxon>Bacteria</taxon>
        <taxon>Bacillati</taxon>
        <taxon>Bacillota</taxon>
        <taxon>Bacilli</taxon>
        <taxon>Bacillales</taxon>
        <taxon>Bacillaceae</taxon>
        <taxon>Priestia</taxon>
    </lineage>
</organism>
<feature type="compositionally biased region" description="Acidic residues" evidence="1">
    <location>
        <begin position="214"/>
        <end position="232"/>
    </location>
</feature>